<keyword evidence="1" id="KW-0472">Membrane</keyword>
<protein>
    <submittedName>
        <fullName evidence="2">Uncharacterized protein</fullName>
    </submittedName>
</protein>
<proteinExistence type="predicted"/>
<dbReference type="AlphaFoldDB" id="A0A7X0HR24"/>
<sequence length="34" mass="4058">MKNLLLLPLNKAAAFIHIIIFNIMEKLLNFKRYI</sequence>
<comment type="caution">
    <text evidence="2">The sequence shown here is derived from an EMBL/GenBank/DDBJ whole genome shotgun (WGS) entry which is preliminary data.</text>
</comment>
<keyword evidence="3" id="KW-1185">Reference proteome</keyword>
<dbReference type="Proteomes" id="UP000531594">
    <property type="component" value="Unassembled WGS sequence"/>
</dbReference>
<feature type="transmembrane region" description="Helical" evidence="1">
    <location>
        <begin position="6"/>
        <end position="24"/>
    </location>
</feature>
<gene>
    <name evidence="2" type="ORF">HNR53_002005</name>
</gene>
<evidence type="ECO:0000313" key="3">
    <source>
        <dbReference type="Proteomes" id="UP000531594"/>
    </source>
</evidence>
<evidence type="ECO:0000313" key="2">
    <source>
        <dbReference type="EMBL" id="MBB6445387.1"/>
    </source>
</evidence>
<evidence type="ECO:0000256" key="1">
    <source>
        <dbReference type="SAM" id="Phobius"/>
    </source>
</evidence>
<dbReference type="EMBL" id="JACHGK010000005">
    <property type="protein sequence ID" value="MBB6445387.1"/>
    <property type="molecule type" value="Genomic_DNA"/>
</dbReference>
<name>A0A7X0HR24_9BACI</name>
<keyword evidence="1" id="KW-1133">Transmembrane helix</keyword>
<reference evidence="2 3" key="1">
    <citation type="submission" date="2020-08" db="EMBL/GenBank/DDBJ databases">
        <title>Genomic Encyclopedia of Type Strains, Phase IV (KMG-IV): sequencing the most valuable type-strain genomes for metagenomic binning, comparative biology and taxonomic classification.</title>
        <authorList>
            <person name="Goeker M."/>
        </authorList>
    </citation>
    <scope>NUCLEOTIDE SEQUENCE [LARGE SCALE GENOMIC DNA]</scope>
    <source>
        <strain evidence="2 3">DSM 5391</strain>
    </source>
</reference>
<organism evidence="2 3">
    <name type="scientific">Bacillus benzoevorans</name>
    <dbReference type="NCBI Taxonomy" id="1456"/>
    <lineage>
        <taxon>Bacteria</taxon>
        <taxon>Bacillati</taxon>
        <taxon>Bacillota</taxon>
        <taxon>Bacilli</taxon>
        <taxon>Bacillales</taxon>
        <taxon>Bacillaceae</taxon>
        <taxon>Bacillus</taxon>
    </lineage>
</organism>
<keyword evidence="1" id="KW-0812">Transmembrane</keyword>
<accession>A0A7X0HR24</accession>